<evidence type="ECO:0000256" key="5">
    <source>
        <dbReference type="ARBA" id="ARBA00018266"/>
    </source>
</evidence>
<dbReference type="EC" id="3.5.4.5" evidence="4 12"/>
<evidence type="ECO:0000256" key="2">
    <source>
        <dbReference type="ARBA" id="ARBA00003949"/>
    </source>
</evidence>
<dbReference type="EMBL" id="JAFBEE010000005">
    <property type="protein sequence ID" value="MBM7614641.1"/>
    <property type="molecule type" value="Genomic_DNA"/>
</dbReference>
<comment type="similarity">
    <text evidence="3 12">Belongs to the cytidine and deoxycytidylate deaminase family.</text>
</comment>
<dbReference type="Pfam" id="PF00383">
    <property type="entry name" value="dCMP_cyt_deam_1"/>
    <property type="match status" value="1"/>
</dbReference>
<dbReference type="PROSITE" id="PS00903">
    <property type="entry name" value="CYT_DCMP_DEAMINASES_1"/>
    <property type="match status" value="1"/>
</dbReference>
<evidence type="ECO:0000256" key="11">
    <source>
        <dbReference type="ARBA" id="ARBA00049558"/>
    </source>
</evidence>
<evidence type="ECO:0000256" key="3">
    <source>
        <dbReference type="ARBA" id="ARBA00006576"/>
    </source>
</evidence>
<evidence type="ECO:0000256" key="10">
    <source>
        <dbReference type="ARBA" id="ARBA00049252"/>
    </source>
</evidence>
<dbReference type="PANTHER" id="PTHR11644">
    <property type="entry name" value="CYTIDINE DEAMINASE"/>
    <property type="match status" value="1"/>
</dbReference>
<dbReference type="PANTHER" id="PTHR11644:SF2">
    <property type="entry name" value="CYTIDINE DEAMINASE"/>
    <property type="match status" value="1"/>
</dbReference>
<comment type="catalytic activity">
    <reaction evidence="10 12">
        <text>2'-deoxycytidine + H2O + H(+) = 2'-deoxyuridine + NH4(+)</text>
        <dbReference type="Rhea" id="RHEA:13433"/>
        <dbReference type="ChEBI" id="CHEBI:15377"/>
        <dbReference type="ChEBI" id="CHEBI:15378"/>
        <dbReference type="ChEBI" id="CHEBI:15698"/>
        <dbReference type="ChEBI" id="CHEBI:16450"/>
        <dbReference type="ChEBI" id="CHEBI:28938"/>
        <dbReference type="EC" id="3.5.4.5"/>
    </reaction>
</comment>
<dbReference type="InterPro" id="IPR050202">
    <property type="entry name" value="Cyt/Deoxycyt_deaminase"/>
</dbReference>
<dbReference type="InterPro" id="IPR016192">
    <property type="entry name" value="APOBEC/CMP_deaminase_Zn-bd"/>
</dbReference>
<reference evidence="14 15" key="1">
    <citation type="submission" date="2021-01" db="EMBL/GenBank/DDBJ databases">
        <title>Genomic Encyclopedia of Type Strains, Phase IV (KMG-IV): sequencing the most valuable type-strain genomes for metagenomic binning, comparative biology and taxonomic classification.</title>
        <authorList>
            <person name="Goeker M."/>
        </authorList>
    </citation>
    <scope>NUCLEOTIDE SEQUENCE [LARGE SCALE GENOMIC DNA]</scope>
    <source>
        <strain evidence="14 15">DSM 25890</strain>
    </source>
</reference>
<dbReference type="GO" id="GO:0004126">
    <property type="term" value="F:cytidine deaminase activity"/>
    <property type="evidence" value="ECO:0007669"/>
    <property type="project" value="UniProtKB-EC"/>
</dbReference>
<gene>
    <name evidence="14" type="ORF">JOC73_001153</name>
</gene>
<dbReference type="CDD" id="cd01283">
    <property type="entry name" value="cytidine_deaminase"/>
    <property type="match status" value="1"/>
</dbReference>
<evidence type="ECO:0000256" key="1">
    <source>
        <dbReference type="ARBA" id="ARBA00001947"/>
    </source>
</evidence>
<keyword evidence="8 12" id="KW-0862">Zinc</keyword>
<dbReference type="Gene3D" id="3.40.140.10">
    <property type="entry name" value="Cytidine Deaminase, domain 2"/>
    <property type="match status" value="1"/>
</dbReference>
<comment type="caution">
    <text evidence="14">The sequence shown here is derived from an EMBL/GenBank/DDBJ whole genome shotgun (WGS) entry which is preliminary data.</text>
</comment>
<accession>A0ABS2NNW5</accession>
<keyword evidence="15" id="KW-1185">Reference proteome</keyword>
<keyword evidence="6 12" id="KW-0479">Metal-binding</keyword>
<evidence type="ECO:0000313" key="15">
    <source>
        <dbReference type="Proteomes" id="UP001314796"/>
    </source>
</evidence>
<evidence type="ECO:0000256" key="7">
    <source>
        <dbReference type="ARBA" id="ARBA00022801"/>
    </source>
</evidence>
<dbReference type="SUPFAM" id="SSF53927">
    <property type="entry name" value="Cytidine deaminase-like"/>
    <property type="match status" value="1"/>
</dbReference>
<proteinExistence type="inferred from homology"/>
<evidence type="ECO:0000256" key="4">
    <source>
        <dbReference type="ARBA" id="ARBA00012783"/>
    </source>
</evidence>
<evidence type="ECO:0000259" key="13">
    <source>
        <dbReference type="PROSITE" id="PS51747"/>
    </source>
</evidence>
<dbReference type="Proteomes" id="UP001314796">
    <property type="component" value="Unassembled WGS sequence"/>
</dbReference>
<evidence type="ECO:0000256" key="6">
    <source>
        <dbReference type="ARBA" id="ARBA00022723"/>
    </source>
</evidence>
<dbReference type="RefSeq" id="WP_204401043.1">
    <property type="nucleotide sequence ID" value="NZ_JAFBEE010000005.1"/>
</dbReference>
<keyword evidence="7 12" id="KW-0378">Hydrolase</keyword>
<dbReference type="InterPro" id="IPR006262">
    <property type="entry name" value="Cyt_deam_tetra"/>
</dbReference>
<dbReference type="PROSITE" id="PS51747">
    <property type="entry name" value="CYT_DCMP_DEAMINASES_2"/>
    <property type="match status" value="1"/>
</dbReference>
<evidence type="ECO:0000256" key="12">
    <source>
        <dbReference type="RuleBase" id="RU364006"/>
    </source>
</evidence>
<evidence type="ECO:0000256" key="8">
    <source>
        <dbReference type="ARBA" id="ARBA00022833"/>
    </source>
</evidence>
<comment type="function">
    <text evidence="2 12">This enzyme scavenges exogenous and endogenous cytidine and 2'-deoxycytidine for UMP synthesis.</text>
</comment>
<dbReference type="InterPro" id="IPR016193">
    <property type="entry name" value="Cytidine_deaminase-like"/>
</dbReference>
<dbReference type="NCBIfam" id="TIGR01354">
    <property type="entry name" value="cyt_deam_tetra"/>
    <property type="match status" value="1"/>
</dbReference>
<evidence type="ECO:0000256" key="9">
    <source>
        <dbReference type="ARBA" id="ARBA00032005"/>
    </source>
</evidence>
<comment type="cofactor">
    <cofactor evidence="1 12">
        <name>Zn(2+)</name>
        <dbReference type="ChEBI" id="CHEBI:29105"/>
    </cofactor>
</comment>
<name>A0ABS2NNW5_9FIRM</name>
<dbReference type="InterPro" id="IPR002125">
    <property type="entry name" value="CMP_dCMP_dom"/>
</dbReference>
<protein>
    <recommendedName>
        <fullName evidence="5 12">Cytidine deaminase</fullName>
        <ecNumber evidence="4 12">3.5.4.5</ecNumber>
    </recommendedName>
    <alternativeName>
        <fullName evidence="9 12">Cytidine aminohydrolase</fullName>
    </alternativeName>
</protein>
<feature type="domain" description="CMP/dCMP-type deaminase" evidence="13">
    <location>
        <begin position="1"/>
        <end position="127"/>
    </location>
</feature>
<organism evidence="14 15">
    <name type="scientific">Alkaliphilus hydrothermalis</name>
    <dbReference type="NCBI Taxonomy" id="1482730"/>
    <lineage>
        <taxon>Bacteria</taxon>
        <taxon>Bacillati</taxon>
        <taxon>Bacillota</taxon>
        <taxon>Clostridia</taxon>
        <taxon>Peptostreptococcales</taxon>
        <taxon>Natronincolaceae</taxon>
        <taxon>Alkaliphilus</taxon>
    </lineage>
</organism>
<dbReference type="NCBIfam" id="NF004064">
    <property type="entry name" value="PRK05578.1"/>
    <property type="match status" value="1"/>
</dbReference>
<comment type="catalytic activity">
    <reaction evidence="11 12">
        <text>cytidine + H2O + H(+) = uridine + NH4(+)</text>
        <dbReference type="Rhea" id="RHEA:16069"/>
        <dbReference type="ChEBI" id="CHEBI:15377"/>
        <dbReference type="ChEBI" id="CHEBI:15378"/>
        <dbReference type="ChEBI" id="CHEBI:16704"/>
        <dbReference type="ChEBI" id="CHEBI:17562"/>
        <dbReference type="ChEBI" id="CHEBI:28938"/>
        <dbReference type="EC" id="3.5.4.5"/>
    </reaction>
</comment>
<evidence type="ECO:0000313" key="14">
    <source>
        <dbReference type="EMBL" id="MBM7614641.1"/>
    </source>
</evidence>
<sequence>MEYKELMAMAIEAKKNAYVPYSNFHVGAALLTKSGKVYTGCNIECASYGGTNCAERTAIFKAVSEGEKEFEAIAVTGDDDAYTYPCGICRQVMVEFGKKIKVIVGKNEDEYRVYTVEDLLPHSFTPEDLGHECGGC</sequence>